<keyword evidence="2" id="KW-0547">Nucleotide-binding</keyword>
<dbReference type="CDD" id="cd14014">
    <property type="entry name" value="STKc_PknB_like"/>
    <property type="match status" value="1"/>
</dbReference>
<gene>
    <name evidence="8" type="ORF">LZC95_20885</name>
</gene>
<organism evidence="8 9">
    <name type="scientific">Pendulispora brunnea</name>
    <dbReference type="NCBI Taxonomy" id="2905690"/>
    <lineage>
        <taxon>Bacteria</taxon>
        <taxon>Pseudomonadati</taxon>
        <taxon>Myxococcota</taxon>
        <taxon>Myxococcia</taxon>
        <taxon>Myxococcales</taxon>
        <taxon>Sorangiineae</taxon>
        <taxon>Pendulisporaceae</taxon>
        <taxon>Pendulispora</taxon>
    </lineage>
</organism>
<dbReference type="Pfam" id="PF00069">
    <property type="entry name" value="Pkinase"/>
    <property type="match status" value="1"/>
</dbReference>
<evidence type="ECO:0000313" key="8">
    <source>
        <dbReference type="EMBL" id="WXA99265.1"/>
    </source>
</evidence>
<evidence type="ECO:0000256" key="1">
    <source>
        <dbReference type="ARBA" id="ARBA00022679"/>
    </source>
</evidence>
<evidence type="ECO:0000256" key="4">
    <source>
        <dbReference type="ARBA" id="ARBA00022840"/>
    </source>
</evidence>
<feature type="domain" description="Protein kinase" evidence="7">
    <location>
        <begin position="44"/>
        <end position="317"/>
    </location>
</feature>
<reference evidence="8 9" key="1">
    <citation type="submission" date="2021-12" db="EMBL/GenBank/DDBJ databases">
        <title>Discovery of the Pendulisporaceae a myxobacterial family with distinct sporulation behavior and unique specialized metabolism.</title>
        <authorList>
            <person name="Garcia R."/>
            <person name="Popoff A."/>
            <person name="Bader C.D."/>
            <person name="Loehr J."/>
            <person name="Walesch S."/>
            <person name="Walt C."/>
            <person name="Boldt J."/>
            <person name="Bunk B."/>
            <person name="Haeckl F.J.F.P.J."/>
            <person name="Gunesch A.P."/>
            <person name="Birkelbach J."/>
            <person name="Nuebel U."/>
            <person name="Pietschmann T."/>
            <person name="Bach T."/>
            <person name="Mueller R."/>
        </authorList>
    </citation>
    <scope>NUCLEOTIDE SEQUENCE [LARGE SCALE GENOMIC DNA]</scope>
    <source>
        <strain evidence="8 9">MSr12523</strain>
    </source>
</reference>
<feature type="transmembrane region" description="Helical" evidence="6">
    <location>
        <begin position="397"/>
        <end position="419"/>
    </location>
</feature>
<dbReference type="PROSITE" id="PS00109">
    <property type="entry name" value="PROTEIN_KINASE_TYR"/>
    <property type="match status" value="1"/>
</dbReference>
<keyword evidence="6" id="KW-1133">Transmembrane helix</keyword>
<dbReference type="EMBL" id="CP089982">
    <property type="protein sequence ID" value="WXA99265.1"/>
    <property type="molecule type" value="Genomic_DNA"/>
</dbReference>
<accession>A0ABZ2KNX0</accession>
<keyword evidence="4" id="KW-0067">ATP-binding</keyword>
<keyword evidence="3 8" id="KW-0418">Kinase</keyword>
<dbReference type="GO" id="GO:0004674">
    <property type="term" value="F:protein serine/threonine kinase activity"/>
    <property type="evidence" value="ECO:0007669"/>
    <property type="project" value="UniProtKB-KW"/>
</dbReference>
<evidence type="ECO:0000259" key="7">
    <source>
        <dbReference type="PROSITE" id="PS50011"/>
    </source>
</evidence>
<dbReference type="RefSeq" id="WP_394849900.1">
    <property type="nucleotide sequence ID" value="NZ_CP089982.1"/>
</dbReference>
<evidence type="ECO:0000256" key="3">
    <source>
        <dbReference type="ARBA" id="ARBA00022777"/>
    </source>
</evidence>
<keyword evidence="6" id="KW-0472">Membrane</keyword>
<dbReference type="PANTHER" id="PTHR43289">
    <property type="entry name" value="MITOGEN-ACTIVATED PROTEIN KINASE KINASE KINASE 20-RELATED"/>
    <property type="match status" value="1"/>
</dbReference>
<name>A0ABZ2KNX0_9BACT</name>
<dbReference type="PANTHER" id="PTHR43289:SF34">
    <property type="entry name" value="SERINE_THREONINE-PROTEIN KINASE YBDM-RELATED"/>
    <property type="match status" value="1"/>
</dbReference>
<keyword evidence="1" id="KW-0808">Transferase</keyword>
<dbReference type="PROSITE" id="PS50011">
    <property type="entry name" value="PROTEIN_KINASE_DOM"/>
    <property type="match status" value="1"/>
</dbReference>
<feature type="compositionally biased region" description="Pro residues" evidence="5">
    <location>
        <begin position="556"/>
        <end position="565"/>
    </location>
</feature>
<keyword evidence="6" id="KW-0812">Transmembrane</keyword>
<dbReference type="SUPFAM" id="SSF56112">
    <property type="entry name" value="Protein kinase-like (PK-like)"/>
    <property type="match status" value="1"/>
</dbReference>
<evidence type="ECO:0000256" key="6">
    <source>
        <dbReference type="SAM" id="Phobius"/>
    </source>
</evidence>
<protein>
    <submittedName>
        <fullName evidence="8">Serine/threonine protein kinase</fullName>
    </submittedName>
</protein>
<dbReference type="InterPro" id="IPR011009">
    <property type="entry name" value="Kinase-like_dom_sf"/>
</dbReference>
<evidence type="ECO:0000256" key="5">
    <source>
        <dbReference type="SAM" id="MobiDB-lite"/>
    </source>
</evidence>
<feature type="region of interest" description="Disordered" evidence="5">
    <location>
        <begin position="367"/>
        <end position="387"/>
    </location>
</feature>
<dbReference type="Gene3D" id="3.30.200.20">
    <property type="entry name" value="Phosphorylase Kinase, domain 1"/>
    <property type="match status" value="1"/>
</dbReference>
<evidence type="ECO:0000256" key="2">
    <source>
        <dbReference type="ARBA" id="ARBA00022741"/>
    </source>
</evidence>
<proteinExistence type="predicted"/>
<dbReference type="Gene3D" id="1.10.510.10">
    <property type="entry name" value="Transferase(Phosphotransferase) domain 1"/>
    <property type="match status" value="1"/>
</dbReference>
<dbReference type="InterPro" id="IPR000719">
    <property type="entry name" value="Prot_kinase_dom"/>
</dbReference>
<sequence length="586" mass="62150">MNNQSVDIPIEIAQNPESPIRPVAMLSSAAAPARAAGGGVVGRYRLIFELGRGGMSDVVLAVIQGPGNFNKLQVLKFLRSSLAQEADFCTMFLEEARLSARINHPNVAQTNEVGFDGSRYFMAMEYLEGQSLDDVLRRVPAEKRPLAVVLRAIADACLGLHFAHELKDFDGTPLKVVHRDVSPQNIFLTYEGTTKLLDFGIAKASDSHSRTEVGIIKGKLAYMSPEQAMSTGQLDRRADVYSMGAILWRIISGRRLWAGATEVAALHSLASREIPPPIASRGTPAELIRICKKAMACDPAERYPTATALRVDLEALIASLGGATSADVGDMVSKAFAERRQEVRAAIDARLSTSTQSIPAIETAQLPRLLPSTAPPPEMDVAPPSSSTPLPAFRRRVHWGLVGAGVAVALGLVAAAVVVTRAPGGAPDGPRPIAAATETTPPAAAVLQSEVTFDVSPPQAQVFVDDIFLIGRPPHGAFPRDDRSHVVRVQAAGFATKFLEVAFGSANLHVEVVLEKERYQAAATPPPPAPVHAPMNRARVASAPPPNAATAESAPAIPPASPPSKPAVHRPASARATIDTGDPWSE</sequence>
<evidence type="ECO:0000313" key="9">
    <source>
        <dbReference type="Proteomes" id="UP001379533"/>
    </source>
</evidence>
<feature type="region of interest" description="Disordered" evidence="5">
    <location>
        <begin position="522"/>
        <end position="586"/>
    </location>
</feature>
<dbReference type="InterPro" id="IPR008266">
    <property type="entry name" value="Tyr_kinase_AS"/>
</dbReference>
<keyword evidence="9" id="KW-1185">Reference proteome</keyword>
<keyword evidence="8" id="KW-0723">Serine/threonine-protein kinase</keyword>
<dbReference type="Proteomes" id="UP001379533">
    <property type="component" value="Chromosome"/>
</dbReference>